<reference evidence="1 2" key="1">
    <citation type="submission" date="2016-07" db="EMBL/GenBank/DDBJ databases">
        <title>Pervasive Adenine N6-methylation of Active Genes in Fungi.</title>
        <authorList>
            <consortium name="DOE Joint Genome Institute"/>
            <person name="Mondo S.J."/>
            <person name="Dannebaum R.O."/>
            <person name="Kuo R.C."/>
            <person name="Labutti K."/>
            <person name="Haridas S."/>
            <person name="Kuo A."/>
            <person name="Salamov A."/>
            <person name="Ahrendt S.R."/>
            <person name="Lipzen A."/>
            <person name="Sullivan W."/>
            <person name="Andreopoulos W.B."/>
            <person name="Clum A."/>
            <person name="Lindquist E."/>
            <person name="Daum C."/>
            <person name="Ramamoorthy G.K."/>
            <person name="Gryganskyi A."/>
            <person name="Culley D."/>
            <person name="Magnuson J.K."/>
            <person name="James T.Y."/>
            <person name="O'Malley M.A."/>
            <person name="Stajich J.E."/>
            <person name="Spatafora J.W."/>
            <person name="Visel A."/>
            <person name="Grigoriev I.V."/>
        </authorList>
    </citation>
    <scope>NUCLEOTIDE SEQUENCE [LARGE SCALE GENOMIC DNA]</scope>
    <source>
        <strain evidence="1 2">JEL800</strain>
    </source>
</reference>
<proteinExistence type="predicted"/>
<evidence type="ECO:0000313" key="1">
    <source>
        <dbReference type="EMBL" id="ORY42050.1"/>
    </source>
</evidence>
<dbReference type="OrthoDB" id="2133190at2759"/>
<organism evidence="1 2">
    <name type="scientific">Rhizoclosmatium globosum</name>
    <dbReference type="NCBI Taxonomy" id="329046"/>
    <lineage>
        <taxon>Eukaryota</taxon>
        <taxon>Fungi</taxon>
        <taxon>Fungi incertae sedis</taxon>
        <taxon>Chytridiomycota</taxon>
        <taxon>Chytridiomycota incertae sedis</taxon>
        <taxon>Chytridiomycetes</taxon>
        <taxon>Chytridiales</taxon>
        <taxon>Chytriomycetaceae</taxon>
        <taxon>Rhizoclosmatium</taxon>
    </lineage>
</organism>
<sequence>MFSYLLFGAESASEQSSSGMRLFATMFMVSSVFYVPHPFDMHGSENSALHNHVAGRLLSTRSYQNGTDSSRLILAGLEIPAALTVAAAACWWIVKGVVVLFGISQVILCVRNLVLRESVEKKTEKSEVSAVGQLKQLTRNTVFPSSVSGSTGIAGVAMELTRFLMCYVLGFGSSIDAILSMGRSDETKKWHAIVARTGGRALDSLVESQCSANQVISTSLLTLSHASMAGSAISPSEMAKLKLTCSLALQHSTNSHSETFYTRAVSSFAMWLLSDALSQIQGLLVSTPTLSSQFPLWILESCTPSTPSTYWTQDAVFSVFESFVSPSSSKGTTLLQKFTHSETTNQIQFLFAVHSKSILASSTSTTTMSLETTAKFLNIYQTSLTTSCLSTAFAASSFAIMSCWKQRISPPEALIQQWQNLLLINSTTSSLLVTRIALLVVGLIKADESRGLVESLYKLDQLMKSKIDGDDLMQCLEFAALSWVVESLESLEGQRETQVKVLARMRRLLPVVGKQDGISVGAVDCLVGWMSVISC</sequence>
<name>A0A1Y2C4S6_9FUNG</name>
<dbReference type="EMBL" id="MCGO01000030">
    <property type="protein sequence ID" value="ORY42050.1"/>
    <property type="molecule type" value="Genomic_DNA"/>
</dbReference>
<dbReference type="Proteomes" id="UP000193642">
    <property type="component" value="Unassembled WGS sequence"/>
</dbReference>
<evidence type="ECO:0000313" key="2">
    <source>
        <dbReference type="Proteomes" id="UP000193642"/>
    </source>
</evidence>
<keyword evidence="2" id="KW-1185">Reference proteome</keyword>
<protein>
    <submittedName>
        <fullName evidence="1">Uncharacterized protein</fullName>
    </submittedName>
</protein>
<dbReference type="AlphaFoldDB" id="A0A1Y2C4S6"/>
<gene>
    <name evidence="1" type="ORF">BCR33DRAFT_330496</name>
</gene>
<accession>A0A1Y2C4S6</accession>
<comment type="caution">
    <text evidence="1">The sequence shown here is derived from an EMBL/GenBank/DDBJ whole genome shotgun (WGS) entry which is preliminary data.</text>
</comment>